<dbReference type="OrthoDB" id="3831186at2"/>
<keyword evidence="2" id="KW-1185">Reference proteome</keyword>
<dbReference type="EMBL" id="FNAN01000007">
    <property type="protein sequence ID" value="SDE83464.1"/>
    <property type="molecule type" value="Genomic_DNA"/>
</dbReference>
<evidence type="ECO:0000313" key="2">
    <source>
        <dbReference type="Proteomes" id="UP000198748"/>
    </source>
</evidence>
<protein>
    <submittedName>
        <fullName evidence="1">Uncharacterized protein</fullName>
    </submittedName>
</protein>
<accession>A0A1G7G5N6</accession>
<dbReference type="CDD" id="cd00093">
    <property type="entry name" value="HTH_XRE"/>
    <property type="match status" value="1"/>
</dbReference>
<dbReference type="AlphaFoldDB" id="A0A1G7G5N6"/>
<dbReference type="STRING" id="659014.SAMN04487996_107134"/>
<name>A0A1G7G5N6_9BACT</name>
<dbReference type="RefSeq" id="WP_090150201.1">
    <property type="nucleotide sequence ID" value="NZ_FNAN01000007.1"/>
</dbReference>
<gene>
    <name evidence="1" type="ORF">SAMN04487996_107134</name>
</gene>
<organism evidence="1 2">
    <name type="scientific">Dyadobacter soli</name>
    <dbReference type="NCBI Taxonomy" id="659014"/>
    <lineage>
        <taxon>Bacteria</taxon>
        <taxon>Pseudomonadati</taxon>
        <taxon>Bacteroidota</taxon>
        <taxon>Cytophagia</taxon>
        <taxon>Cytophagales</taxon>
        <taxon>Spirosomataceae</taxon>
        <taxon>Dyadobacter</taxon>
    </lineage>
</organism>
<sequence>MQDSLKNNSTFSERLAQILDYQVISPQEFARKLGYTRAQSIYDFLNGKVNPSFVFFQNFVKSEFSEKINLNWLISGEGEMAKPENPDAAWAINRPEGIKSGVANRIAQYINHIGLPYLHVCEDVLKLDADQVTAFITGDAPVSDSIIRRVSFVFEDINLEWLLTGIGLPSIAETPQNMENLLERARIFDLQADSILTSEQLSNDLARAADLIQKDQSTEIRDYGPFASRYLITTPYIPPLRDQEFQYYIEMWDDISEIDLFDRHSITLDSFKFGVYRSFVAHDNALNSEEGLGIREGDVVTGRRVEWRKRTISLLQVREVIVVSKSEVYFRKVQTIDRQGNLVLEAANADRKVYPDLTISTEDILEIYEIEALTRYPRKKNRI</sequence>
<dbReference type="Proteomes" id="UP000198748">
    <property type="component" value="Unassembled WGS sequence"/>
</dbReference>
<proteinExistence type="predicted"/>
<reference evidence="2" key="1">
    <citation type="submission" date="2016-10" db="EMBL/GenBank/DDBJ databases">
        <authorList>
            <person name="Varghese N."/>
            <person name="Submissions S."/>
        </authorList>
    </citation>
    <scope>NUCLEOTIDE SEQUENCE [LARGE SCALE GENOMIC DNA]</scope>
    <source>
        <strain evidence="2">DSM 25329</strain>
    </source>
</reference>
<dbReference type="InterPro" id="IPR001387">
    <property type="entry name" value="Cro/C1-type_HTH"/>
</dbReference>
<evidence type="ECO:0000313" key="1">
    <source>
        <dbReference type="EMBL" id="SDE83464.1"/>
    </source>
</evidence>